<keyword evidence="14" id="KW-1185">Reference proteome</keyword>
<dbReference type="GO" id="GO:0044718">
    <property type="term" value="P:siderophore transmembrane transport"/>
    <property type="evidence" value="ECO:0007669"/>
    <property type="project" value="TreeGrafter"/>
</dbReference>
<dbReference type="Pfam" id="PF00593">
    <property type="entry name" value="TonB_dep_Rec_b-barrel"/>
    <property type="match status" value="1"/>
</dbReference>
<keyword evidence="4 10" id="KW-0812">Transmembrane</keyword>
<evidence type="ECO:0000259" key="12">
    <source>
        <dbReference type="Pfam" id="PF00593"/>
    </source>
</evidence>
<keyword evidence="3 10" id="KW-1134">Transmembrane beta strand</keyword>
<keyword evidence="5" id="KW-0732">Signal</keyword>
<organism evidence="13 14">
    <name type="scientific">Oecophyllibacter saccharovorans</name>
    <dbReference type="NCBI Taxonomy" id="2558360"/>
    <lineage>
        <taxon>Bacteria</taxon>
        <taxon>Pseudomonadati</taxon>
        <taxon>Pseudomonadota</taxon>
        <taxon>Alphaproteobacteria</taxon>
        <taxon>Acetobacterales</taxon>
        <taxon>Acetobacteraceae</taxon>
        <taxon>Oecophyllibacter</taxon>
    </lineage>
</organism>
<comment type="subcellular location">
    <subcellularLocation>
        <location evidence="1 10">Cell outer membrane</location>
        <topology evidence="1 10">Multi-pass membrane protein</topology>
    </subcellularLocation>
</comment>
<gene>
    <name evidence="13" type="ORF">E3202_04145</name>
</gene>
<evidence type="ECO:0000256" key="8">
    <source>
        <dbReference type="ARBA" id="ARBA00023170"/>
    </source>
</evidence>
<accession>A0A506USE1</accession>
<dbReference type="InterPro" id="IPR036942">
    <property type="entry name" value="Beta-barrel_TonB_sf"/>
</dbReference>
<dbReference type="PANTHER" id="PTHR30069:SF29">
    <property type="entry name" value="HEMOGLOBIN AND HEMOGLOBIN-HAPTOGLOBIN-BINDING PROTEIN 1-RELATED"/>
    <property type="match status" value="1"/>
</dbReference>
<name>A0A506USE1_9PROT</name>
<feature type="region of interest" description="Disordered" evidence="11">
    <location>
        <begin position="1"/>
        <end position="37"/>
    </location>
</feature>
<comment type="caution">
    <text evidence="13">The sequence shown here is derived from an EMBL/GenBank/DDBJ whole genome shotgun (WGS) entry which is preliminary data.</text>
</comment>
<protein>
    <submittedName>
        <fullName evidence="13">TonB-dependent receptor</fullName>
    </submittedName>
</protein>
<evidence type="ECO:0000256" key="9">
    <source>
        <dbReference type="ARBA" id="ARBA00023237"/>
    </source>
</evidence>
<feature type="compositionally biased region" description="Low complexity" evidence="11">
    <location>
        <begin position="14"/>
        <end position="32"/>
    </location>
</feature>
<dbReference type="InterPro" id="IPR039426">
    <property type="entry name" value="TonB-dep_rcpt-like"/>
</dbReference>
<dbReference type="Proteomes" id="UP000315037">
    <property type="component" value="Unassembled WGS sequence"/>
</dbReference>
<dbReference type="PANTHER" id="PTHR30069">
    <property type="entry name" value="TONB-DEPENDENT OUTER MEMBRANE RECEPTOR"/>
    <property type="match status" value="1"/>
</dbReference>
<evidence type="ECO:0000256" key="10">
    <source>
        <dbReference type="PROSITE-ProRule" id="PRU01360"/>
    </source>
</evidence>
<dbReference type="SUPFAM" id="SSF56935">
    <property type="entry name" value="Porins"/>
    <property type="match status" value="1"/>
</dbReference>
<dbReference type="GO" id="GO:0009279">
    <property type="term" value="C:cell outer membrane"/>
    <property type="evidence" value="ECO:0007669"/>
    <property type="project" value="UniProtKB-SubCell"/>
</dbReference>
<evidence type="ECO:0000256" key="5">
    <source>
        <dbReference type="ARBA" id="ARBA00022729"/>
    </source>
</evidence>
<evidence type="ECO:0000256" key="7">
    <source>
        <dbReference type="ARBA" id="ARBA00023136"/>
    </source>
</evidence>
<dbReference type="Gene3D" id="2.40.170.20">
    <property type="entry name" value="TonB-dependent receptor, beta-barrel domain"/>
    <property type="match status" value="1"/>
</dbReference>
<sequence>MPANARPGAHLKKPLPSTSSASAPANRSAAVQAPPPEHLRITASRGSSGREALPPGLGATQTRFSAKALAAIPGGDNASLNSVLLQAPGVAQDSFGQLHIRGDHGNVQYRLDGVMLPEGVNLFSQALMTRFAHDLSLTVGALPAQFGFRQAGVVDIHTRNGVEDAHAGLQFYGGARDNLQPSALWGGRLGKWDWYLTADAVHDRVGIENPTPRFNAPHDLTNQYHFMGHLRYTASEHTQFSLTAGVANAWFQLPNNPAQQRQFASPVWRGHSVPASDPASAALNEHQAELGDFGIFSWQEKRGAIKATTSAVVHASAVRYSPDPVGDLVYNGMAERAARSVFTAGVQSDVEWRAAPAHTVRMGFQAYGARSVTRTDADVYPVQPGSNGAGSDGDTPVFLPTPVTIHQGSGRTGALYGVYAQDEYRVRPGLVLNGGLRFDGVNEYVSATQFSPRFSLVWTPWRNGRFHASYARYFTPPAFQTVSGNSLAAYRNTSGAPPNLSGPDSAVKPERDNSFDFGFMQEVTRGWQVSVDGYFKQAHNLLDEGQFGAPIILTSYNYRRGRVHGVEFTTDYTHGPLTLYGNMAWSRAMGKGITSSQWNFSPEDLAYMRHHWVHLDHDQRWTASAGAAYGFFAHTSHPFNLSATMVYGSGLRRDGTGTRAGVPNGGVLPQYVTFNLGLVQDIFLNAHSSGSGLFGMSEEGRLRLRLDVINLFDRSYRLRDGSGIGVGAPQYGLRRTILGGISYTL</sequence>
<keyword evidence="7 10" id="KW-0472">Membrane</keyword>
<evidence type="ECO:0000313" key="13">
    <source>
        <dbReference type="EMBL" id="TPW36232.1"/>
    </source>
</evidence>
<reference evidence="13 14" key="1">
    <citation type="submission" date="2019-03" db="EMBL/GenBank/DDBJ databases">
        <title>The complete genome sequence of Neokomagataea sp. Jb2 NBRC113641.</title>
        <authorList>
            <person name="Chua K.-O."/>
            <person name="Chan K.-G."/>
            <person name="See-Too W.-S."/>
        </authorList>
    </citation>
    <scope>NUCLEOTIDE SEQUENCE [LARGE SCALE GENOMIC DNA]</scope>
    <source>
        <strain evidence="13 14">Jb2</strain>
    </source>
</reference>
<dbReference type="PROSITE" id="PS52016">
    <property type="entry name" value="TONB_DEPENDENT_REC_3"/>
    <property type="match status" value="1"/>
</dbReference>
<evidence type="ECO:0000256" key="3">
    <source>
        <dbReference type="ARBA" id="ARBA00022452"/>
    </source>
</evidence>
<dbReference type="GO" id="GO:0015344">
    <property type="term" value="F:siderophore uptake transmembrane transporter activity"/>
    <property type="evidence" value="ECO:0007669"/>
    <property type="project" value="TreeGrafter"/>
</dbReference>
<evidence type="ECO:0000256" key="6">
    <source>
        <dbReference type="ARBA" id="ARBA00023077"/>
    </source>
</evidence>
<comment type="similarity">
    <text evidence="10">Belongs to the TonB-dependent receptor family.</text>
</comment>
<dbReference type="InterPro" id="IPR000531">
    <property type="entry name" value="Beta-barrel_TonB"/>
</dbReference>
<evidence type="ECO:0000256" key="11">
    <source>
        <dbReference type="SAM" id="MobiDB-lite"/>
    </source>
</evidence>
<keyword evidence="9 10" id="KW-0998">Cell outer membrane</keyword>
<feature type="domain" description="TonB-dependent receptor-like beta-barrel" evidence="12">
    <location>
        <begin position="361"/>
        <end position="678"/>
    </location>
</feature>
<dbReference type="AlphaFoldDB" id="A0A506USE1"/>
<keyword evidence="6" id="KW-0798">TonB box</keyword>
<proteinExistence type="inferred from homology"/>
<keyword evidence="8 13" id="KW-0675">Receptor</keyword>
<evidence type="ECO:0000256" key="1">
    <source>
        <dbReference type="ARBA" id="ARBA00004571"/>
    </source>
</evidence>
<keyword evidence="2 10" id="KW-0813">Transport</keyword>
<evidence type="ECO:0000256" key="4">
    <source>
        <dbReference type="ARBA" id="ARBA00022692"/>
    </source>
</evidence>
<dbReference type="EMBL" id="SORZ01000001">
    <property type="protein sequence ID" value="TPW36232.1"/>
    <property type="molecule type" value="Genomic_DNA"/>
</dbReference>
<evidence type="ECO:0000256" key="2">
    <source>
        <dbReference type="ARBA" id="ARBA00022448"/>
    </source>
</evidence>
<evidence type="ECO:0000313" key="14">
    <source>
        <dbReference type="Proteomes" id="UP000315037"/>
    </source>
</evidence>